<dbReference type="EMBL" id="PIPX01000001">
    <property type="protein sequence ID" value="RUO56265.1"/>
    <property type="molecule type" value="Genomic_DNA"/>
</dbReference>
<evidence type="ECO:0000313" key="2">
    <source>
        <dbReference type="Proteomes" id="UP000287649"/>
    </source>
</evidence>
<proteinExistence type="predicted"/>
<reference evidence="2" key="1">
    <citation type="journal article" date="2018" name="Front. Microbiol.">
        <title>Genome-Based Analysis Reveals the Taxonomy and Diversity of the Family Idiomarinaceae.</title>
        <authorList>
            <person name="Liu Y."/>
            <person name="Lai Q."/>
            <person name="Shao Z."/>
        </authorList>
    </citation>
    <scope>NUCLEOTIDE SEQUENCE [LARGE SCALE GENOMIC DNA]</scope>
    <source>
        <strain evidence="2">PO-M2</strain>
    </source>
</reference>
<comment type="caution">
    <text evidence="1">The sequence shown here is derived from an EMBL/GenBank/DDBJ whole genome shotgun (WGS) entry which is preliminary data.</text>
</comment>
<gene>
    <name evidence="1" type="ORF">CWI70_05810</name>
</gene>
<evidence type="ECO:0000313" key="1">
    <source>
        <dbReference type="EMBL" id="RUO56265.1"/>
    </source>
</evidence>
<accession>A0A432Y5J5</accession>
<dbReference type="Proteomes" id="UP000287649">
    <property type="component" value="Unassembled WGS sequence"/>
</dbReference>
<name>A0A432Y5J5_9GAMM</name>
<organism evidence="1 2">
    <name type="scientific">Pseudidiomarina homiensis</name>
    <dbReference type="NCBI Taxonomy" id="364198"/>
    <lineage>
        <taxon>Bacteria</taxon>
        <taxon>Pseudomonadati</taxon>
        <taxon>Pseudomonadota</taxon>
        <taxon>Gammaproteobacteria</taxon>
        <taxon>Alteromonadales</taxon>
        <taxon>Idiomarinaceae</taxon>
        <taxon>Pseudidiomarina</taxon>
    </lineage>
</organism>
<dbReference type="AlphaFoldDB" id="A0A432Y5J5"/>
<dbReference type="OrthoDB" id="6240437at2"/>
<dbReference type="RefSeq" id="WP_126771366.1">
    <property type="nucleotide sequence ID" value="NZ_PIPX01000001.1"/>
</dbReference>
<keyword evidence="2" id="KW-1185">Reference proteome</keyword>
<sequence>MNLTSRLQNIDKRALGVAGALTLLCLFDFSQRVWIASADNDSIARDLASAGQIQVATPRVLDELQTWFAEREQVRKQIEQASSSDKDDAEQALLPGGVDVGPLRIRLRAILISTENAQKVAIMEAQNNDDRSVELIERTVGEALGEYNVSAVRVNEIVFQRADETIVVPIFDDQHNAEE</sequence>
<protein>
    <submittedName>
        <fullName evidence="1">Uncharacterized protein</fullName>
    </submittedName>
</protein>